<accession>A0A1T4NBS3</accession>
<reference evidence="2" key="1">
    <citation type="submission" date="2017-02" db="EMBL/GenBank/DDBJ databases">
        <authorList>
            <person name="Varghese N."/>
            <person name="Submissions S."/>
        </authorList>
    </citation>
    <scope>NUCLEOTIDE SEQUENCE [LARGE SCALE GENOMIC DNA]</scope>
    <source>
        <strain evidence="2">DSM 22224</strain>
    </source>
</reference>
<dbReference type="Gene3D" id="3.30.1330.40">
    <property type="entry name" value="RutC-like"/>
    <property type="match status" value="1"/>
</dbReference>
<dbReference type="Proteomes" id="UP000190367">
    <property type="component" value="Unassembled WGS sequence"/>
</dbReference>
<keyword evidence="2" id="KW-1185">Reference proteome</keyword>
<dbReference type="PANTHER" id="PTHR43857">
    <property type="entry name" value="BLR7761 PROTEIN"/>
    <property type="match status" value="1"/>
</dbReference>
<dbReference type="PANTHER" id="PTHR43857:SF1">
    <property type="entry name" value="YJGH FAMILY PROTEIN"/>
    <property type="match status" value="1"/>
</dbReference>
<dbReference type="Pfam" id="PF01042">
    <property type="entry name" value="Ribonuc_L-PSP"/>
    <property type="match status" value="1"/>
</dbReference>
<evidence type="ECO:0000313" key="2">
    <source>
        <dbReference type="Proteomes" id="UP000190367"/>
    </source>
</evidence>
<protein>
    <submittedName>
        <fullName evidence="1">Enamine deaminase RidA, house cleaning of reactive enamine intermediates, YjgF/YER057c/UK114 family</fullName>
    </submittedName>
</protein>
<name>A0A1T4NBS3_9BACT</name>
<gene>
    <name evidence="1" type="ORF">SAMN04488128_1011527</name>
</gene>
<sequence>MSHKKKAALATFAGYFFNRDACSIPPQTITMEKKITNPWKWQDERGYVQAVEVKQVTGTLYCAGQAAVHPDGTSSDADMPTQLLLALQNLEQVVREAGYACNGIVRLTVYTTSSETFVNTCFELYKEWAAKHGVQTAVTLMEVKALFETLNIEFEATVVR</sequence>
<dbReference type="InterPro" id="IPR035959">
    <property type="entry name" value="RutC-like_sf"/>
</dbReference>
<evidence type="ECO:0000313" key="1">
    <source>
        <dbReference type="EMBL" id="SJZ76684.1"/>
    </source>
</evidence>
<dbReference type="InterPro" id="IPR006175">
    <property type="entry name" value="YjgF/YER057c/UK114"/>
</dbReference>
<proteinExistence type="predicted"/>
<dbReference type="CDD" id="cd00448">
    <property type="entry name" value="YjgF_YER057c_UK114_family"/>
    <property type="match status" value="1"/>
</dbReference>
<dbReference type="SUPFAM" id="SSF55298">
    <property type="entry name" value="YjgF-like"/>
    <property type="match status" value="1"/>
</dbReference>
<dbReference type="STRING" id="634771.SAMN04488128_1011527"/>
<organism evidence="1 2">
    <name type="scientific">Chitinophaga eiseniae</name>
    <dbReference type="NCBI Taxonomy" id="634771"/>
    <lineage>
        <taxon>Bacteria</taxon>
        <taxon>Pseudomonadati</taxon>
        <taxon>Bacteroidota</taxon>
        <taxon>Chitinophagia</taxon>
        <taxon>Chitinophagales</taxon>
        <taxon>Chitinophagaceae</taxon>
        <taxon>Chitinophaga</taxon>
    </lineage>
</organism>
<dbReference type="AlphaFoldDB" id="A0A1T4NBS3"/>
<dbReference type="EMBL" id="FUWZ01000001">
    <property type="protein sequence ID" value="SJZ76684.1"/>
    <property type="molecule type" value="Genomic_DNA"/>
</dbReference>